<protein>
    <submittedName>
        <fullName evidence="2">Uncharacterized protein</fullName>
    </submittedName>
</protein>
<keyword evidence="1" id="KW-0472">Membrane</keyword>
<evidence type="ECO:0000256" key="1">
    <source>
        <dbReference type="SAM" id="Phobius"/>
    </source>
</evidence>
<feature type="transmembrane region" description="Helical" evidence="1">
    <location>
        <begin position="39"/>
        <end position="59"/>
    </location>
</feature>
<sequence>MTSAKKFQKDKDDLGRRTNVQMVLPKKCPESTLRIATDILHFIFLGLFKVVLASIVATWNEGCPGLQAIHP</sequence>
<keyword evidence="1" id="KW-0812">Transmembrane</keyword>
<comment type="caution">
    <text evidence="2">The sequence shown here is derived from an EMBL/GenBank/DDBJ whole genome shotgun (WGS) entry which is preliminary data.</text>
</comment>
<name>A0A834N2B3_VESPE</name>
<reference evidence="2" key="1">
    <citation type="journal article" date="2020" name="G3 (Bethesda)">
        <title>High-Quality Assemblies for Three Invasive Social Wasps from the &lt;i&gt;Vespula&lt;/i&gt; Genus.</title>
        <authorList>
            <person name="Harrop T.W.R."/>
            <person name="Guhlin J."/>
            <person name="McLaughlin G.M."/>
            <person name="Permina E."/>
            <person name="Stockwell P."/>
            <person name="Gilligan J."/>
            <person name="Le Lec M.F."/>
            <person name="Gruber M.A.M."/>
            <person name="Quinn O."/>
            <person name="Lovegrove M."/>
            <person name="Duncan E.J."/>
            <person name="Remnant E.J."/>
            <person name="Van Eeckhoven J."/>
            <person name="Graham B."/>
            <person name="Knapp R.A."/>
            <person name="Langford K.W."/>
            <person name="Kronenberg Z."/>
            <person name="Press M.O."/>
            <person name="Eacker S.M."/>
            <person name="Wilson-Rankin E.E."/>
            <person name="Purcell J."/>
            <person name="Lester P.J."/>
            <person name="Dearden P.K."/>
        </authorList>
    </citation>
    <scope>NUCLEOTIDE SEQUENCE</scope>
    <source>
        <strain evidence="2">Volc-1</strain>
    </source>
</reference>
<evidence type="ECO:0000313" key="2">
    <source>
        <dbReference type="EMBL" id="KAF7392419.1"/>
    </source>
</evidence>
<dbReference type="Proteomes" id="UP000600918">
    <property type="component" value="Unassembled WGS sequence"/>
</dbReference>
<keyword evidence="1" id="KW-1133">Transmembrane helix</keyword>
<dbReference type="EMBL" id="JACSDY010000022">
    <property type="protein sequence ID" value="KAF7392419.1"/>
    <property type="molecule type" value="Genomic_DNA"/>
</dbReference>
<proteinExistence type="predicted"/>
<gene>
    <name evidence="2" type="ORF">H0235_017418</name>
</gene>
<accession>A0A834N2B3</accession>
<organism evidence="2 3">
    <name type="scientific">Vespula pensylvanica</name>
    <name type="common">Western yellow jacket</name>
    <name type="synonym">Wasp</name>
    <dbReference type="NCBI Taxonomy" id="30213"/>
    <lineage>
        <taxon>Eukaryota</taxon>
        <taxon>Metazoa</taxon>
        <taxon>Ecdysozoa</taxon>
        <taxon>Arthropoda</taxon>
        <taxon>Hexapoda</taxon>
        <taxon>Insecta</taxon>
        <taxon>Pterygota</taxon>
        <taxon>Neoptera</taxon>
        <taxon>Endopterygota</taxon>
        <taxon>Hymenoptera</taxon>
        <taxon>Apocrita</taxon>
        <taxon>Aculeata</taxon>
        <taxon>Vespoidea</taxon>
        <taxon>Vespidae</taxon>
        <taxon>Vespinae</taxon>
        <taxon>Vespula</taxon>
    </lineage>
</organism>
<keyword evidence="3" id="KW-1185">Reference proteome</keyword>
<evidence type="ECO:0000313" key="3">
    <source>
        <dbReference type="Proteomes" id="UP000600918"/>
    </source>
</evidence>
<dbReference type="AlphaFoldDB" id="A0A834N2B3"/>